<dbReference type="PANTHER" id="PTHR13420">
    <property type="entry name" value="UPF0235 PROTEIN C15ORF40"/>
    <property type="match status" value="1"/>
</dbReference>
<dbReference type="Gene3D" id="3.30.1200.10">
    <property type="entry name" value="YggU-like"/>
    <property type="match status" value="1"/>
</dbReference>
<dbReference type="SMART" id="SM01152">
    <property type="entry name" value="DUF167"/>
    <property type="match status" value="1"/>
</dbReference>
<dbReference type="Proteomes" id="UP000198356">
    <property type="component" value="Unassembled WGS sequence"/>
</dbReference>
<dbReference type="GO" id="GO:0005737">
    <property type="term" value="C:cytoplasm"/>
    <property type="evidence" value="ECO:0007669"/>
    <property type="project" value="TreeGrafter"/>
</dbReference>
<dbReference type="HAMAP" id="MF_00634">
    <property type="entry name" value="UPF0235"/>
    <property type="match status" value="1"/>
</dbReference>
<gene>
    <name evidence="3" type="ORF">SAMN05421770_106248</name>
</gene>
<dbReference type="NCBIfam" id="TIGR00251">
    <property type="entry name" value="DUF167 family protein"/>
    <property type="match status" value="1"/>
</dbReference>
<dbReference type="AlphaFoldDB" id="A0A239LA13"/>
<evidence type="ECO:0000313" key="4">
    <source>
        <dbReference type="Proteomes" id="UP000198356"/>
    </source>
</evidence>
<evidence type="ECO:0000256" key="1">
    <source>
        <dbReference type="ARBA" id="ARBA00010364"/>
    </source>
</evidence>
<evidence type="ECO:0000313" key="3">
    <source>
        <dbReference type="EMBL" id="SNT27466.1"/>
    </source>
</evidence>
<evidence type="ECO:0000256" key="2">
    <source>
        <dbReference type="HAMAP-Rule" id="MF_00634"/>
    </source>
</evidence>
<dbReference type="InterPro" id="IPR003746">
    <property type="entry name" value="DUF167"/>
</dbReference>
<sequence>MSFCADAPGGCTLALRVHPGAKRNAVTGTHDNALKISLTTPPTDGRANEALLRFLADTLGLPKARISLLTGAASRSKTVRITGLNAAEVAAVLNPAEDC</sequence>
<reference evidence="3 4" key="1">
    <citation type="submission" date="2017-06" db="EMBL/GenBank/DDBJ databases">
        <authorList>
            <person name="Kim H.J."/>
            <person name="Triplett B.A."/>
        </authorList>
    </citation>
    <scope>NUCLEOTIDE SEQUENCE [LARGE SCALE GENOMIC DNA]</scope>
    <source>
        <strain evidence="3 4">DSM 18704</strain>
    </source>
</reference>
<comment type="similarity">
    <text evidence="1 2">Belongs to the UPF0235 family.</text>
</comment>
<dbReference type="RefSeq" id="WP_089409562.1">
    <property type="nucleotide sequence ID" value="NZ_FZOU01000006.1"/>
</dbReference>
<dbReference type="Pfam" id="PF02594">
    <property type="entry name" value="DUF167"/>
    <property type="match status" value="1"/>
</dbReference>
<dbReference type="OrthoDB" id="9800587at2"/>
<accession>A0A239LA13</accession>
<proteinExistence type="inferred from homology"/>
<dbReference type="SUPFAM" id="SSF69786">
    <property type="entry name" value="YggU-like"/>
    <property type="match status" value="1"/>
</dbReference>
<name>A0A239LA13_9BACT</name>
<dbReference type="InterPro" id="IPR036591">
    <property type="entry name" value="YggU-like_sf"/>
</dbReference>
<keyword evidence="4" id="KW-1185">Reference proteome</keyword>
<dbReference type="EMBL" id="FZOU01000006">
    <property type="protein sequence ID" value="SNT27466.1"/>
    <property type="molecule type" value="Genomic_DNA"/>
</dbReference>
<protein>
    <recommendedName>
        <fullName evidence="2">UPF0235 protein SAMN05421770_106248</fullName>
    </recommendedName>
</protein>
<dbReference type="PANTHER" id="PTHR13420:SF7">
    <property type="entry name" value="UPF0235 PROTEIN C15ORF40"/>
    <property type="match status" value="1"/>
</dbReference>
<organism evidence="3 4">
    <name type="scientific">Granulicella rosea</name>
    <dbReference type="NCBI Taxonomy" id="474952"/>
    <lineage>
        <taxon>Bacteria</taxon>
        <taxon>Pseudomonadati</taxon>
        <taxon>Acidobacteriota</taxon>
        <taxon>Terriglobia</taxon>
        <taxon>Terriglobales</taxon>
        <taxon>Acidobacteriaceae</taxon>
        <taxon>Granulicella</taxon>
    </lineage>
</organism>